<sequence>MLRNEREQGVRNPGYLLKRALFKLSPRFAERLNIDFRLHAPNRVFLEESVFGYLNDSAAASSDDSKTLFVGIDKHNWHYPRLLNSEFHSLDIEERKAVYGQPGRHWTGSATEMADHYGDDVFDVVVANGLLGFGVNTEPDFRRLLEQCKKVLKPGGLFVIGYNDRPDRAPFPVLPVLREFFELFEPPIAGVDGHVHRVDDGFQHVFVFLRKAKASDRPAFRTELADAASVH</sequence>
<proteinExistence type="predicted"/>
<dbReference type="InterPro" id="IPR025714">
    <property type="entry name" value="Methyltranfer_dom"/>
</dbReference>
<feature type="domain" description="Methyltransferase" evidence="1">
    <location>
        <begin position="108"/>
        <end position="164"/>
    </location>
</feature>
<dbReference type="Pfam" id="PF13847">
    <property type="entry name" value="Methyltransf_31"/>
    <property type="match status" value="1"/>
</dbReference>
<dbReference type="EMBL" id="LGVG01000002">
    <property type="protein sequence ID" value="KNE29183.1"/>
    <property type="molecule type" value="Genomic_DNA"/>
</dbReference>
<reference evidence="2 3" key="1">
    <citation type="submission" date="2015-07" db="EMBL/GenBank/DDBJ databases">
        <title>Draft genome of Achromobacter spanius.</title>
        <authorList>
            <person name="Wang X."/>
        </authorList>
    </citation>
    <scope>NUCLEOTIDE SEQUENCE [LARGE SCALE GENOMIC DNA]</scope>
    <source>
        <strain evidence="2 3">CGMCC9173</strain>
    </source>
</reference>
<dbReference type="InterPro" id="IPR029063">
    <property type="entry name" value="SAM-dependent_MTases_sf"/>
</dbReference>
<gene>
    <name evidence="2" type="ORF">AFM18_02255</name>
</gene>
<dbReference type="SUPFAM" id="SSF53335">
    <property type="entry name" value="S-adenosyl-L-methionine-dependent methyltransferases"/>
    <property type="match status" value="1"/>
</dbReference>
<dbReference type="Proteomes" id="UP000037511">
    <property type="component" value="Unassembled WGS sequence"/>
</dbReference>
<dbReference type="Gene3D" id="3.40.50.150">
    <property type="entry name" value="Vaccinia Virus protein VP39"/>
    <property type="match status" value="1"/>
</dbReference>
<evidence type="ECO:0000259" key="1">
    <source>
        <dbReference type="Pfam" id="PF13847"/>
    </source>
</evidence>
<dbReference type="AlphaFoldDB" id="A0AAW3IEM3"/>
<comment type="caution">
    <text evidence="2">The sequence shown here is derived from an EMBL/GenBank/DDBJ whole genome shotgun (WGS) entry which is preliminary data.</text>
</comment>
<name>A0AAW3IEM3_9BURK</name>
<evidence type="ECO:0000313" key="2">
    <source>
        <dbReference type="EMBL" id="KNE29183.1"/>
    </source>
</evidence>
<organism evidence="2 3">
    <name type="scientific">Achromobacter spanius</name>
    <dbReference type="NCBI Taxonomy" id="217203"/>
    <lineage>
        <taxon>Bacteria</taxon>
        <taxon>Pseudomonadati</taxon>
        <taxon>Pseudomonadota</taxon>
        <taxon>Betaproteobacteria</taxon>
        <taxon>Burkholderiales</taxon>
        <taxon>Alcaligenaceae</taxon>
        <taxon>Achromobacter</taxon>
    </lineage>
</organism>
<protein>
    <recommendedName>
        <fullName evidence="1">Methyltransferase domain-containing protein</fullName>
    </recommendedName>
</protein>
<evidence type="ECO:0000313" key="3">
    <source>
        <dbReference type="Proteomes" id="UP000037511"/>
    </source>
</evidence>
<accession>A0AAW3IEM3</accession>
<dbReference type="CDD" id="cd02440">
    <property type="entry name" value="AdoMet_MTases"/>
    <property type="match status" value="1"/>
</dbReference>